<dbReference type="Pfam" id="PF01926">
    <property type="entry name" value="MMR_HSR1"/>
    <property type="match status" value="2"/>
</dbReference>
<evidence type="ECO:0000256" key="2">
    <source>
        <dbReference type="ARBA" id="ARBA00020953"/>
    </source>
</evidence>
<gene>
    <name evidence="8" type="primary">der</name>
    <name evidence="8" type="ORF">ENF32_01670</name>
</gene>
<dbReference type="PRINTS" id="PR00326">
    <property type="entry name" value="GTP1OBG"/>
</dbReference>
<comment type="caution">
    <text evidence="8">The sequence shown here is derived from an EMBL/GenBank/DDBJ whole genome shotgun (WGS) entry which is preliminary data.</text>
</comment>
<dbReference type="InterPro" id="IPR027417">
    <property type="entry name" value="P-loop_NTPase"/>
</dbReference>
<dbReference type="PANTHER" id="PTHR43834:SF6">
    <property type="entry name" value="GTPASE DER"/>
    <property type="match status" value="1"/>
</dbReference>
<dbReference type="PANTHER" id="PTHR43834">
    <property type="entry name" value="GTPASE DER"/>
    <property type="match status" value="1"/>
</dbReference>
<dbReference type="CDD" id="cd01894">
    <property type="entry name" value="EngA1"/>
    <property type="match status" value="1"/>
</dbReference>
<protein>
    <recommendedName>
        <fullName evidence="2">GTPase Der</fullName>
    </recommendedName>
    <alternativeName>
        <fullName evidence="5">GTP-binding protein EngA</fullName>
    </alternativeName>
</protein>
<dbReference type="GO" id="GO:0043022">
    <property type="term" value="F:ribosome binding"/>
    <property type="evidence" value="ECO:0007669"/>
    <property type="project" value="TreeGrafter"/>
</dbReference>
<dbReference type="InterPro" id="IPR016484">
    <property type="entry name" value="GTPase_Der"/>
</dbReference>
<dbReference type="SUPFAM" id="SSF52540">
    <property type="entry name" value="P-loop containing nucleoside triphosphate hydrolases"/>
    <property type="match status" value="2"/>
</dbReference>
<dbReference type="EMBL" id="DQWS01000064">
    <property type="protein sequence ID" value="HDD52762.1"/>
    <property type="molecule type" value="Genomic_DNA"/>
</dbReference>
<dbReference type="NCBIfam" id="TIGR00231">
    <property type="entry name" value="small_GTP"/>
    <property type="match status" value="2"/>
</dbReference>
<dbReference type="NCBIfam" id="TIGR03594">
    <property type="entry name" value="GTPase_EngA"/>
    <property type="match status" value="1"/>
</dbReference>
<feature type="non-terminal residue" evidence="8">
    <location>
        <position position="288"/>
    </location>
</feature>
<sequence>MAPPKIAIVGRPNVGKSSLFNLLARKRKAVIAPTPGVTIDRMEEEITWEGKKAIIIDTGGMGLEDSHLGEEIQRQAQRAMEEADICIFMVDVRDGLHPLDKEIHTLLKKSGKPYLVAVNKVESSRWEEEATAFYELGEENLHLISVLQRKGIHDLMESLFSRLEIQEEAIPQDKETIPLAIVGRPNVGKSSLLNRLLGEERVVVSETPGTTRDAIEVTLTYKGKNFVLIDTAGLRRKARVDSPLEAYSITRTVRSIKKAHICLLLVDAQEGPTTQDQKIAGLIEREKR</sequence>
<evidence type="ECO:0000256" key="6">
    <source>
        <dbReference type="PROSITE-ProRule" id="PRU01049"/>
    </source>
</evidence>
<keyword evidence="4" id="KW-0677">Repeat</keyword>
<dbReference type="InterPro" id="IPR005225">
    <property type="entry name" value="Small_GTP-bd"/>
</dbReference>
<name>A0A7C0U5U1_9BACT</name>
<dbReference type="Proteomes" id="UP000885690">
    <property type="component" value="Unassembled WGS sequence"/>
</dbReference>
<dbReference type="CDD" id="cd01895">
    <property type="entry name" value="EngA2"/>
    <property type="match status" value="1"/>
</dbReference>
<feature type="domain" description="EngA-type G" evidence="7">
    <location>
        <begin position="177"/>
        <end position="288"/>
    </location>
</feature>
<dbReference type="GO" id="GO:0005525">
    <property type="term" value="F:GTP binding"/>
    <property type="evidence" value="ECO:0007669"/>
    <property type="project" value="InterPro"/>
</dbReference>
<evidence type="ECO:0000256" key="3">
    <source>
        <dbReference type="ARBA" id="ARBA00022517"/>
    </source>
</evidence>
<evidence type="ECO:0000256" key="1">
    <source>
        <dbReference type="ARBA" id="ARBA00008279"/>
    </source>
</evidence>
<proteinExistence type="inferred from homology"/>
<dbReference type="InterPro" id="IPR031166">
    <property type="entry name" value="G_ENGA"/>
</dbReference>
<evidence type="ECO:0000259" key="7">
    <source>
        <dbReference type="PROSITE" id="PS51712"/>
    </source>
</evidence>
<dbReference type="AlphaFoldDB" id="A0A7C0U5U1"/>
<accession>A0A7C0U5U1</accession>
<comment type="similarity">
    <text evidence="1 6">Belongs to the TRAFAC class TrmE-Era-EngA-EngB-Septin-like GTPase superfamily. EngA (Der) GTPase family.</text>
</comment>
<evidence type="ECO:0000256" key="4">
    <source>
        <dbReference type="ARBA" id="ARBA00022737"/>
    </source>
</evidence>
<dbReference type="Gene3D" id="3.40.50.300">
    <property type="entry name" value="P-loop containing nucleotide triphosphate hydrolases"/>
    <property type="match status" value="2"/>
</dbReference>
<dbReference type="GO" id="GO:0042254">
    <property type="term" value="P:ribosome biogenesis"/>
    <property type="evidence" value="ECO:0007669"/>
    <property type="project" value="UniProtKB-KW"/>
</dbReference>
<reference evidence="8" key="1">
    <citation type="journal article" date="2020" name="mSystems">
        <title>Genome- and Community-Level Interaction Insights into Carbon Utilization and Element Cycling Functions of Hydrothermarchaeota in Hydrothermal Sediment.</title>
        <authorList>
            <person name="Zhou Z."/>
            <person name="Liu Y."/>
            <person name="Xu W."/>
            <person name="Pan J."/>
            <person name="Luo Z.H."/>
            <person name="Li M."/>
        </authorList>
    </citation>
    <scope>NUCLEOTIDE SEQUENCE [LARGE SCALE GENOMIC DNA]</scope>
    <source>
        <strain evidence="8">HyVt-115</strain>
    </source>
</reference>
<organism evidence="8">
    <name type="scientific">Thermosulfidibacter takaii</name>
    <dbReference type="NCBI Taxonomy" id="412593"/>
    <lineage>
        <taxon>Bacteria</taxon>
        <taxon>Pseudomonadati</taxon>
        <taxon>Thermosulfidibacterota</taxon>
        <taxon>Thermosulfidibacteria</taxon>
        <taxon>Thermosulfidibacterales</taxon>
        <taxon>Thermosulfidibacteraceae</taxon>
    </lineage>
</organism>
<dbReference type="PROSITE" id="PS51712">
    <property type="entry name" value="G_ENGA"/>
    <property type="match status" value="1"/>
</dbReference>
<evidence type="ECO:0000256" key="5">
    <source>
        <dbReference type="ARBA" id="ARBA00032345"/>
    </source>
</evidence>
<evidence type="ECO:0000313" key="8">
    <source>
        <dbReference type="EMBL" id="HDD52762.1"/>
    </source>
</evidence>
<dbReference type="InterPro" id="IPR006073">
    <property type="entry name" value="GTP-bd"/>
</dbReference>
<keyword evidence="3" id="KW-0690">Ribosome biogenesis</keyword>